<sequence>MSFNRKRRAAPPSFVHLSRMTDDTGLLEHALGRIPRRREGYTTDDNARALWTVTEWISAADEARLSREDRELLLNLASNYLAFLLWNQRDDGWWHNNVAYDRSPEEEEISHDCQGRSIWSCADAWVRLPATHKDAALCMLERALRTIGKIDSLRGQAFAMAACAHVLEADRDGVVKLPSGWREELQRHLNRIEEMMIGAFNHFSDDRWRWFEPAMTYGNGVLPWAMLRTYRLTRRPETLEAGLDSLSSLQTVMTAGEGWFRPIGNDGWCTSKAISRWDQQPLEMFKLALAFEEAARALEAADREGVSLLLAYDAADDQRKRGKTGARPAGRGAEDPLATVGVALAVQSGPDAADAEAPENAQVVNPLAHAAVLREARDRCLDWYFGDNDLQAPMADAADGSCCDGLQADGPNVNRGAEATLSYLMTEALCRHG</sequence>
<comment type="caution">
    <text evidence="1">The sequence shown here is derived from an EMBL/GenBank/DDBJ whole genome shotgun (WGS) entry which is preliminary data.</text>
</comment>
<protein>
    <recommendedName>
        <fullName evidence="3">Glycosyltransferase</fullName>
    </recommendedName>
</protein>
<proteinExistence type="predicted"/>
<dbReference type="Proteomes" id="UP000547209">
    <property type="component" value="Unassembled WGS sequence"/>
</dbReference>
<dbReference type="EMBL" id="JACJVP010000092">
    <property type="protein sequence ID" value="MBB6675673.1"/>
    <property type="molecule type" value="Genomic_DNA"/>
</dbReference>
<dbReference type="AlphaFoldDB" id="A0A7X0RXV5"/>
<evidence type="ECO:0000313" key="2">
    <source>
        <dbReference type="Proteomes" id="UP000547209"/>
    </source>
</evidence>
<dbReference type="InterPro" id="IPR008928">
    <property type="entry name" value="6-hairpin_glycosidase_sf"/>
</dbReference>
<organism evidence="1 2">
    <name type="scientific">Cohnella nanjingensis</name>
    <dbReference type="NCBI Taxonomy" id="1387779"/>
    <lineage>
        <taxon>Bacteria</taxon>
        <taxon>Bacillati</taxon>
        <taxon>Bacillota</taxon>
        <taxon>Bacilli</taxon>
        <taxon>Bacillales</taxon>
        <taxon>Paenibacillaceae</taxon>
        <taxon>Cohnella</taxon>
    </lineage>
</organism>
<dbReference type="SUPFAM" id="SSF48208">
    <property type="entry name" value="Six-hairpin glycosidases"/>
    <property type="match status" value="1"/>
</dbReference>
<reference evidence="1 2" key="1">
    <citation type="submission" date="2020-08" db="EMBL/GenBank/DDBJ databases">
        <title>Cohnella phylogeny.</title>
        <authorList>
            <person name="Dunlap C."/>
        </authorList>
    </citation>
    <scope>NUCLEOTIDE SEQUENCE [LARGE SCALE GENOMIC DNA]</scope>
    <source>
        <strain evidence="1 2">DSM 28246</strain>
    </source>
</reference>
<accession>A0A7X0RXV5</accession>
<dbReference type="GO" id="GO:0005975">
    <property type="term" value="P:carbohydrate metabolic process"/>
    <property type="evidence" value="ECO:0007669"/>
    <property type="project" value="InterPro"/>
</dbReference>
<gene>
    <name evidence="1" type="ORF">H7C19_33930</name>
</gene>
<evidence type="ECO:0008006" key="3">
    <source>
        <dbReference type="Google" id="ProtNLM"/>
    </source>
</evidence>
<keyword evidence="2" id="KW-1185">Reference proteome</keyword>
<evidence type="ECO:0000313" key="1">
    <source>
        <dbReference type="EMBL" id="MBB6675673.1"/>
    </source>
</evidence>
<name>A0A7X0RXV5_9BACL</name>